<keyword evidence="1" id="KW-1185">Reference proteome</keyword>
<dbReference type="AlphaFoldDB" id="A0A0K0FRM2"/>
<organism evidence="1 2">
    <name type="scientific">Strongyloides venezuelensis</name>
    <name type="common">Threadworm</name>
    <dbReference type="NCBI Taxonomy" id="75913"/>
    <lineage>
        <taxon>Eukaryota</taxon>
        <taxon>Metazoa</taxon>
        <taxon>Ecdysozoa</taxon>
        <taxon>Nematoda</taxon>
        <taxon>Chromadorea</taxon>
        <taxon>Rhabditida</taxon>
        <taxon>Tylenchina</taxon>
        <taxon>Panagrolaimomorpha</taxon>
        <taxon>Strongyloidoidea</taxon>
        <taxon>Strongyloididae</taxon>
        <taxon>Strongyloides</taxon>
    </lineage>
</organism>
<reference evidence="2" key="2">
    <citation type="submission" date="2015-08" db="UniProtKB">
        <authorList>
            <consortium name="WormBaseParasite"/>
        </authorList>
    </citation>
    <scope>IDENTIFICATION</scope>
</reference>
<accession>A0A0K0FRM2</accession>
<sequence>MAIRKLYTDHKPLKKLIEMNIDRKLCYYINCLNEYAYTLKYLPRSKNTVADCLTHVNLRRVLYPTTILIINPPFDLEELKEDELKEKEEDFTSTSNYLVIEENVKIKESLQEEESLPMKEEKEYKDREISKKEELFRNFHDELGHSCYERIYPLAKM</sequence>
<reference evidence="1" key="1">
    <citation type="submission" date="2014-07" db="EMBL/GenBank/DDBJ databases">
        <authorList>
            <person name="Martin A.A"/>
            <person name="De Silva N."/>
        </authorList>
    </citation>
    <scope>NUCLEOTIDE SEQUENCE</scope>
</reference>
<evidence type="ECO:0000313" key="1">
    <source>
        <dbReference type="Proteomes" id="UP000035680"/>
    </source>
</evidence>
<proteinExistence type="predicted"/>
<evidence type="ECO:0000313" key="2">
    <source>
        <dbReference type="WBParaSite" id="SVE_1266600.1"/>
    </source>
</evidence>
<name>A0A0K0FRM2_STRVS</name>
<dbReference type="WBParaSite" id="SVE_1266600.1">
    <property type="protein sequence ID" value="SVE_1266600.1"/>
    <property type="gene ID" value="SVE_1266600"/>
</dbReference>
<dbReference type="STRING" id="75913.A0A0K0FRM2"/>
<protein>
    <submittedName>
        <fullName evidence="2">RNase H domain-containing protein</fullName>
    </submittedName>
</protein>
<dbReference type="Proteomes" id="UP000035680">
    <property type="component" value="Unassembled WGS sequence"/>
</dbReference>